<dbReference type="InterPro" id="IPR031804">
    <property type="entry name" value="DUF4743"/>
</dbReference>
<dbReference type="EMBL" id="JBHRTN010000004">
    <property type="protein sequence ID" value="MFC3123959.1"/>
    <property type="molecule type" value="Genomic_DNA"/>
</dbReference>
<dbReference type="Pfam" id="PF00293">
    <property type="entry name" value="NUDIX"/>
    <property type="match status" value="1"/>
</dbReference>
<organism evidence="2 3">
    <name type="scientific">Teichococcus globiformis</name>
    <dbReference type="NCBI Taxonomy" id="2307229"/>
    <lineage>
        <taxon>Bacteria</taxon>
        <taxon>Pseudomonadati</taxon>
        <taxon>Pseudomonadota</taxon>
        <taxon>Alphaproteobacteria</taxon>
        <taxon>Acetobacterales</taxon>
        <taxon>Roseomonadaceae</taxon>
        <taxon>Roseomonas</taxon>
    </lineage>
</organism>
<keyword evidence="3" id="KW-1185">Reference proteome</keyword>
<comment type="caution">
    <text evidence="2">The sequence shown here is derived from an EMBL/GenBank/DDBJ whole genome shotgun (WGS) entry which is preliminary data.</text>
</comment>
<protein>
    <submittedName>
        <fullName evidence="2">DUF4743 domain-containing protein</fullName>
    </submittedName>
</protein>
<gene>
    <name evidence="2" type="ORF">ACFOD4_02705</name>
</gene>
<dbReference type="InterPro" id="IPR015797">
    <property type="entry name" value="NUDIX_hydrolase-like_dom_sf"/>
</dbReference>
<feature type="domain" description="Nudix hydrolase" evidence="1">
    <location>
        <begin position="115"/>
        <end position="256"/>
    </location>
</feature>
<dbReference type="RefSeq" id="WP_379593367.1">
    <property type="nucleotide sequence ID" value="NZ_JBHRTN010000004.1"/>
</dbReference>
<dbReference type="CDD" id="cd03676">
    <property type="entry name" value="NUDIX_Tnr3_like"/>
    <property type="match status" value="1"/>
</dbReference>
<dbReference type="InterPro" id="IPR000086">
    <property type="entry name" value="NUDIX_hydrolase_dom"/>
</dbReference>
<evidence type="ECO:0000313" key="3">
    <source>
        <dbReference type="Proteomes" id="UP001595593"/>
    </source>
</evidence>
<dbReference type="Gene3D" id="3.90.79.10">
    <property type="entry name" value="Nucleoside Triphosphate Pyrophosphohydrolase"/>
    <property type="match status" value="1"/>
</dbReference>
<dbReference type="SUPFAM" id="SSF55811">
    <property type="entry name" value="Nudix"/>
    <property type="match status" value="1"/>
</dbReference>
<accession>A0ABV7FUB4</accession>
<name>A0ABV7FUB4_9PROT</name>
<dbReference type="Pfam" id="PF15916">
    <property type="entry name" value="DUF4743"/>
    <property type="match status" value="1"/>
</dbReference>
<proteinExistence type="predicted"/>
<evidence type="ECO:0000313" key="2">
    <source>
        <dbReference type="EMBL" id="MFC3123959.1"/>
    </source>
</evidence>
<evidence type="ECO:0000259" key="1">
    <source>
        <dbReference type="PROSITE" id="PS51462"/>
    </source>
</evidence>
<dbReference type="Proteomes" id="UP001595593">
    <property type="component" value="Unassembled WGS sequence"/>
</dbReference>
<dbReference type="PROSITE" id="PS51462">
    <property type="entry name" value="NUDIX"/>
    <property type="match status" value="1"/>
</dbReference>
<reference evidence="3" key="1">
    <citation type="journal article" date="2019" name="Int. J. Syst. Evol. Microbiol.">
        <title>The Global Catalogue of Microorganisms (GCM) 10K type strain sequencing project: providing services to taxonomists for standard genome sequencing and annotation.</title>
        <authorList>
            <consortium name="The Broad Institute Genomics Platform"/>
            <consortium name="The Broad Institute Genome Sequencing Center for Infectious Disease"/>
            <person name="Wu L."/>
            <person name="Ma J."/>
        </authorList>
    </citation>
    <scope>NUCLEOTIDE SEQUENCE [LARGE SCALE GENOMIC DNA]</scope>
    <source>
        <strain evidence="3">KCTC 52094</strain>
    </source>
</reference>
<sequence>MDRLFKHIAACNNIASPAGLVPFRIGAEQVGWLEPELARFLAFRPRDFHFDAGGVAVTARLPAQRDRILDAAARDLAKAGFLRIRGEPFDIRATPNGPSLARLDRGAIPAFGIEAQGVHLNGLVRRPDGPHVWLGKRALHKAVSPGEWDNMVAGGMPAGLDPLATLIKEAGEEAGVPPEMAAGAQPAGRISYVMKHKNGMRRDILHIFDLELPETFTPRPNDDEVERFELWPLPRVFAAVRDTDDFKFNVNLVLIDLFLREGLIDPASEAGRRLRLELGVCD</sequence>